<reference evidence="1 2" key="1">
    <citation type="submission" date="2020-07" db="EMBL/GenBank/DDBJ databases">
        <title>Streptomyces phage Genome sequencing and assembly.</title>
        <authorList>
            <person name="Sharma V."/>
            <person name="Hardy A."/>
            <person name="Frunzke J."/>
        </authorList>
    </citation>
    <scope>NUCLEOTIDE SEQUENCE [LARGE SCALE GENOMIC DNA]</scope>
</reference>
<evidence type="ECO:0000313" key="1">
    <source>
        <dbReference type="EMBL" id="QMP84249.1"/>
    </source>
</evidence>
<keyword evidence="2" id="KW-1185">Reference proteome</keyword>
<dbReference type="EMBL" id="MT711976">
    <property type="protein sequence ID" value="QMP84249.1"/>
    <property type="molecule type" value="Genomic_DNA"/>
</dbReference>
<organism evidence="1 2">
    <name type="scientific">Streptomyces phage Coruscant</name>
    <dbReference type="NCBI Taxonomy" id="2739834"/>
    <lineage>
        <taxon>Viruses</taxon>
        <taxon>Duplodnaviria</taxon>
        <taxon>Heunggongvirae</taxon>
        <taxon>Uroviricota</taxon>
        <taxon>Caudoviricetes</taxon>
        <taxon>Stanwilliamsviridae</taxon>
        <taxon>Boydwoodruffvirinae</taxon>
        <taxon>Coruscantvirus</taxon>
        <taxon>Coruscantvirus coruscant</taxon>
    </lineage>
</organism>
<name>A0A7G4AW59_9CAUD</name>
<dbReference type="Proteomes" id="UP000515922">
    <property type="component" value="Segment"/>
</dbReference>
<evidence type="ECO:0000313" key="2">
    <source>
        <dbReference type="Proteomes" id="UP000515922"/>
    </source>
</evidence>
<protein>
    <submittedName>
        <fullName evidence="1">Uncharacterized protein</fullName>
    </submittedName>
</protein>
<proteinExistence type="predicted"/>
<accession>A0A7G4AW59</accession>
<gene>
    <name evidence="1" type="ORF">HUN41_00131</name>
</gene>
<sequence length="141" mass="15386">MINWLGQDIVAGTVVYRGARQGDSSDFRVGVVSKVNEATGKVTVAWKWTGSNATVSPMHGLGDHTVTYQAAYRIPGGHKYSYGPSSVGIEGVIKVDDSILTTLEQRHMLAKAATHFRIPKEEFAKFEIEFNAGRVAYVDTP</sequence>